<dbReference type="SMART" id="SM00636">
    <property type="entry name" value="Glyco_18"/>
    <property type="match status" value="1"/>
</dbReference>
<dbReference type="GO" id="GO:0008843">
    <property type="term" value="F:endochitinase activity"/>
    <property type="evidence" value="ECO:0007669"/>
    <property type="project" value="UniProtKB-EC"/>
</dbReference>
<comment type="catalytic activity">
    <reaction evidence="1">
        <text>Random endo-hydrolysis of N-acetyl-beta-D-glucosaminide (1-&gt;4)-beta-linkages in chitin and chitodextrins.</text>
        <dbReference type="EC" id="3.2.1.14"/>
    </reaction>
</comment>
<proteinExistence type="inferred from homology"/>
<protein>
    <submittedName>
        <fullName evidence="11">Glycoside hydrolase family 18 protein</fullName>
    </submittedName>
</protein>
<reference evidence="11 12" key="1">
    <citation type="submission" date="2014-04" db="EMBL/GenBank/DDBJ databases">
        <title>Evolutionary Origins and Diversification of the Mycorrhizal Mutualists.</title>
        <authorList>
            <consortium name="DOE Joint Genome Institute"/>
            <consortium name="Mycorrhizal Genomics Consortium"/>
            <person name="Kohler A."/>
            <person name="Kuo A."/>
            <person name="Nagy L.G."/>
            <person name="Floudas D."/>
            <person name="Copeland A."/>
            <person name="Barry K.W."/>
            <person name="Cichocki N."/>
            <person name="Veneault-Fourrey C."/>
            <person name="LaButti K."/>
            <person name="Lindquist E.A."/>
            <person name="Lipzen A."/>
            <person name="Lundell T."/>
            <person name="Morin E."/>
            <person name="Murat C."/>
            <person name="Riley R."/>
            <person name="Ohm R."/>
            <person name="Sun H."/>
            <person name="Tunlid A."/>
            <person name="Henrissat B."/>
            <person name="Grigoriev I.V."/>
            <person name="Hibbett D.S."/>
            <person name="Martin F."/>
        </authorList>
    </citation>
    <scope>NUCLEOTIDE SEQUENCE [LARGE SCALE GENOMIC DNA]</scope>
    <source>
        <strain evidence="11 12">Koide BX008</strain>
    </source>
</reference>
<feature type="domain" description="GH18" evidence="10">
    <location>
        <begin position="68"/>
        <end position="451"/>
    </location>
</feature>
<dbReference type="OrthoDB" id="73875at2759"/>
<feature type="signal peptide" evidence="9">
    <location>
        <begin position="1"/>
        <end position="15"/>
    </location>
</feature>
<sequence length="452" mass="49395">MFSSLGFLLIPCVAGCGLNYNVESPLAGNKIVVWSPQGHFQVAPCPSLQQDCVLGTGPPSPETSDTRPLVMGYYSDWASGDLPPEKIDFTHFDWIDFAFALPDETFRLVWDDPDTAPDLLRRLVNAAHAKQKKVKLSVGGWTGSKYFSEAVATPGSRQSFVQNIAAVYRDFNLDGIDIDWEYPGRAGAAGNHVNANDTENFLLFLRLLRASLPPTAKLSAAAVSSPFVDSRGHPMKNTTEFASILDWILIMNYDNWGSSSNPGPNAPLYDSCGNSTQPDANAIAAFESWTASGFPSNKLVLGLPTYGYISNSTATHLRTRNLDTQEHYFGRIYPQNLVKVLNTDGDSDGQVPFQELVRQGALSPVVDPRTGDRTFEGTGGYERDWDACSGTPFLRSLWAEQVITYDDTRSIGMKALYSQKVGMLGINFFDLSGDTREGDLVNAAIRALGTCI</sequence>
<dbReference type="GO" id="GO:0006032">
    <property type="term" value="P:chitin catabolic process"/>
    <property type="evidence" value="ECO:0007669"/>
    <property type="project" value="UniProtKB-KW"/>
</dbReference>
<dbReference type="GO" id="GO:0000272">
    <property type="term" value="P:polysaccharide catabolic process"/>
    <property type="evidence" value="ECO:0007669"/>
    <property type="project" value="UniProtKB-KW"/>
</dbReference>
<dbReference type="PANTHER" id="PTHR11177:SF392">
    <property type="entry name" value="HAP41P"/>
    <property type="match status" value="1"/>
</dbReference>
<keyword evidence="3" id="KW-0146">Chitin degradation</keyword>
<keyword evidence="2 7" id="KW-0378">Hydrolase</keyword>
<dbReference type="HOGENOM" id="CLU_002833_6_2_1"/>
<dbReference type="InterPro" id="IPR017853">
    <property type="entry name" value="GH"/>
</dbReference>
<evidence type="ECO:0000256" key="6">
    <source>
        <dbReference type="ARBA" id="ARBA00023326"/>
    </source>
</evidence>
<dbReference type="STRING" id="946122.A0A0C2TLU1"/>
<keyword evidence="6" id="KW-0624">Polysaccharide degradation</keyword>
<evidence type="ECO:0000256" key="2">
    <source>
        <dbReference type="ARBA" id="ARBA00022801"/>
    </source>
</evidence>
<gene>
    <name evidence="11" type="ORF">M378DRAFT_158597</name>
</gene>
<dbReference type="PANTHER" id="PTHR11177">
    <property type="entry name" value="CHITINASE"/>
    <property type="match status" value="1"/>
</dbReference>
<dbReference type="GO" id="GO:0005576">
    <property type="term" value="C:extracellular region"/>
    <property type="evidence" value="ECO:0007669"/>
    <property type="project" value="TreeGrafter"/>
</dbReference>
<dbReference type="EMBL" id="KN818229">
    <property type="protein sequence ID" value="KIL68084.1"/>
    <property type="molecule type" value="Genomic_DNA"/>
</dbReference>
<dbReference type="InParanoid" id="A0A0C2TLU1"/>
<dbReference type="Pfam" id="PF00704">
    <property type="entry name" value="Glyco_hydro_18"/>
    <property type="match status" value="1"/>
</dbReference>
<dbReference type="Proteomes" id="UP000054549">
    <property type="component" value="Unassembled WGS sequence"/>
</dbReference>
<keyword evidence="9" id="KW-0732">Signal</keyword>
<evidence type="ECO:0000259" key="10">
    <source>
        <dbReference type="PROSITE" id="PS51910"/>
    </source>
</evidence>
<accession>A0A0C2TLU1</accession>
<keyword evidence="4" id="KW-0119">Carbohydrate metabolism</keyword>
<dbReference type="InterPro" id="IPR050314">
    <property type="entry name" value="Glycosyl_Hydrlase_18"/>
</dbReference>
<dbReference type="InterPro" id="IPR001579">
    <property type="entry name" value="Glyco_hydro_18_chit_AS"/>
</dbReference>
<comment type="similarity">
    <text evidence="8">Belongs to the glycosyl hydrolase 18 family.</text>
</comment>
<dbReference type="SUPFAM" id="SSF51445">
    <property type="entry name" value="(Trans)glycosidases"/>
    <property type="match status" value="1"/>
</dbReference>
<feature type="chain" id="PRO_5012158502" evidence="9">
    <location>
        <begin position="16"/>
        <end position="452"/>
    </location>
</feature>
<evidence type="ECO:0000256" key="5">
    <source>
        <dbReference type="ARBA" id="ARBA00023295"/>
    </source>
</evidence>
<evidence type="ECO:0000313" key="12">
    <source>
        <dbReference type="Proteomes" id="UP000054549"/>
    </source>
</evidence>
<organism evidence="11 12">
    <name type="scientific">Amanita muscaria (strain Koide BX008)</name>
    <dbReference type="NCBI Taxonomy" id="946122"/>
    <lineage>
        <taxon>Eukaryota</taxon>
        <taxon>Fungi</taxon>
        <taxon>Dikarya</taxon>
        <taxon>Basidiomycota</taxon>
        <taxon>Agaricomycotina</taxon>
        <taxon>Agaricomycetes</taxon>
        <taxon>Agaricomycetidae</taxon>
        <taxon>Agaricales</taxon>
        <taxon>Pluteineae</taxon>
        <taxon>Amanitaceae</taxon>
        <taxon>Amanita</taxon>
    </lineage>
</organism>
<evidence type="ECO:0000256" key="1">
    <source>
        <dbReference type="ARBA" id="ARBA00000822"/>
    </source>
</evidence>
<keyword evidence="12" id="KW-1185">Reference proteome</keyword>
<dbReference type="InterPro" id="IPR001223">
    <property type="entry name" value="Glyco_hydro18_cat"/>
</dbReference>
<name>A0A0C2TLU1_AMAMK</name>
<dbReference type="GO" id="GO:0008061">
    <property type="term" value="F:chitin binding"/>
    <property type="evidence" value="ECO:0007669"/>
    <property type="project" value="InterPro"/>
</dbReference>
<dbReference type="Gene3D" id="3.20.20.80">
    <property type="entry name" value="Glycosidases"/>
    <property type="match status" value="1"/>
</dbReference>
<dbReference type="InterPro" id="IPR011583">
    <property type="entry name" value="Chitinase_II/V-like_cat"/>
</dbReference>
<dbReference type="PROSITE" id="PS51910">
    <property type="entry name" value="GH18_2"/>
    <property type="match status" value="1"/>
</dbReference>
<evidence type="ECO:0000256" key="8">
    <source>
        <dbReference type="RuleBase" id="RU004453"/>
    </source>
</evidence>
<evidence type="ECO:0000256" key="3">
    <source>
        <dbReference type="ARBA" id="ARBA00023024"/>
    </source>
</evidence>
<evidence type="ECO:0000256" key="9">
    <source>
        <dbReference type="SAM" id="SignalP"/>
    </source>
</evidence>
<evidence type="ECO:0000313" key="11">
    <source>
        <dbReference type="EMBL" id="KIL68084.1"/>
    </source>
</evidence>
<evidence type="ECO:0000256" key="4">
    <source>
        <dbReference type="ARBA" id="ARBA00023277"/>
    </source>
</evidence>
<evidence type="ECO:0000256" key="7">
    <source>
        <dbReference type="RuleBase" id="RU000489"/>
    </source>
</evidence>
<keyword evidence="5 7" id="KW-0326">Glycosidase</keyword>
<dbReference type="AlphaFoldDB" id="A0A0C2TLU1"/>
<dbReference type="PROSITE" id="PS01095">
    <property type="entry name" value="GH18_1"/>
    <property type="match status" value="1"/>
</dbReference>